<protein>
    <submittedName>
        <fullName evidence="2">Uncharacterized protein</fullName>
    </submittedName>
</protein>
<evidence type="ECO:0000313" key="1">
    <source>
        <dbReference type="EMBL" id="RGN11865.1"/>
    </source>
</evidence>
<accession>A0AA92U186</accession>
<sequence length="94" mass="11031">MYDMTTLAIYKLWSFLQSLPLTASNERWLAERLLESANAKSVTTVKKQENAWANYQLSPEILKMTLKNRKQVSDAIDDSLYESLEEKYNFMFLL</sequence>
<organism evidence="2 5">
    <name type="scientific">Segatella copri</name>
    <dbReference type="NCBI Taxonomy" id="165179"/>
    <lineage>
        <taxon>Bacteria</taxon>
        <taxon>Pseudomonadati</taxon>
        <taxon>Bacteroidota</taxon>
        <taxon>Bacteroidia</taxon>
        <taxon>Bacteroidales</taxon>
        <taxon>Prevotellaceae</taxon>
        <taxon>Segatella</taxon>
    </lineage>
</organism>
<evidence type="ECO:0000313" key="2">
    <source>
        <dbReference type="EMBL" id="RGW44381.1"/>
    </source>
</evidence>
<name>A0AA92U186_9BACT</name>
<comment type="caution">
    <text evidence="2">The sequence shown here is derived from an EMBL/GenBank/DDBJ whole genome shotgun (WGS) entry which is preliminary data.</text>
</comment>
<dbReference type="EMBL" id="QSUC01000004">
    <property type="protein sequence ID" value="RGN11865.1"/>
    <property type="molecule type" value="Genomic_DNA"/>
</dbReference>
<dbReference type="Proteomes" id="UP000283785">
    <property type="component" value="Unassembled WGS sequence"/>
</dbReference>
<gene>
    <name evidence="3" type="ORF">DW916_02870</name>
    <name evidence="2" type="ORF">DWV76_03355</name>
    <name evidence="1" type="ORF">DXB80_02975</name>
</gene>
<reference evidence="4 5" key="1">
    <citation type="submission" date="2018-08" db="EMBL/GenBank/DDBJ databases">
        <title>A genome reference for cultivated species of the human gut microbiota.</title>
        <authorList>
            <person name="Zou Y."/>
            <person name="Xue W."/>
            <person name="Luo G."/>
        </authorList>
    </citation>
    <scope>NUCLEOTIDE SEQUENCE [LARGE SCALE GENOMIC DNA]</scope>
    <source>
        <strain evidence="2 5">AF12-50</strain>
        <strain evidence="3 6">AM42-23AC</strain>
        <strain evidence="1 4">OM06-11</strain>
    </source>
</reference>
<proteinExistence type="predicted"/>
<evidence type="ECO:0000313" key="4">
    <source>
        <dbReference type="Proteomes" id="UP000261245"/>
    </source>
</evidence>
<dbReference type="AlphaFoldDB" id="A0AA92U186"/>
<dbReference type="Proteomes" id="UP000284990">
    <property type="component" value="Unassembled WGS sequence"/>
</dbReference>
<dbReference type="EMBL" id="QSFW01000004">
    <property type="protein sequence ID" value="RHA88646.1"/>
    <property type="molecule type" value="Genomic_DNA"/>
</dbReference>
<evidence type="ECO:0000313" key="5">
    <source>
        <dbReference type="Proteomes" id="UP000283785"/>
    </source>
</evidence>
<dbReference type="RefSeq" id="WP_117727285.1">
    <property type="nucleotide sequence ID" value="NZ_JANDWJ010000018.1"/>
</dbReference>
<dbReference type="EMBL" id="QSAG01000003">
    <property type="protein sequence ID" value="RGW44381.1"/>
    <property type="molecule type" value="Genomic_DNA"/>
</dbReference>
<dbReference type="Proteomes" id="UP000261245">
    <property type="component" value="Unassembled WGS sequence"/>
</dbReference>
<evidence type="ECO:0000313" key="3">
    <source>
        <dbReference type="EMBL" id="RHA88646.1"/>
    </source>
</evidence>
<evidence type="ECO:0000313" key="6">
    <source>
        <dbReference type="Proteomes" id="UP000284990"/>
    </source>
</evidence>